<name>A0A2A6C2I9_PRIPA</name>
<organism evidence="1 2">
    <name type="scientific">Pristionchus pacificus</name>
    <name type="common">Parasitic nematode worm</name>
    <dbReference type="NCBI Taxonomy" id="54126"/>
    <lineage>
        <taxon>Eukaryota</taxon>
        <taxon>Metazoa</taxon>
        <taxon>Ecdysozoa</taxon>
        <taxon>Nematoda</taxon>
        <taxon>Chromadorea</taxon>
        <taxon>Rhabditida</taxon>
        <taxon>Rhabditina</taxon>
        <taxon>Diplogasteromorpha</taxon>
        <taxon>Diplogasteroidea</taxon>
        <taxon>Neodiplogasteridae</taxon>
        <taxon>Pristionchus</taxon>
    </lineage>
</organism>
<gene>
    <name evidence="1" type="primary">WBGene00279088</name>
</gene>
<proteinExistence type="predicted"/>
<reference evidence="2" key="1">
    <citation type="journal article" date="2008" name="Nat. Genet.">
        <title>The Pristionchus pacificus genome provides a unique perspective on nematode lifestyle and parasitism.</title>
        <authorList>
            <person name="Dieterich C."/>
            <person name="Clifton S.W."/>
            <person name="Schuster L.N."/>
            <person name="Chinwalla A."/>
            <person name="Delehaunty K."/>
            <person name="Dinkelacker I."/>
            <person name="Fulton L."/>
            <person name="Fulton R."/>
            <person name="Godfrey J."/>
            <person name="Minx P."/>
            <person name="Mitreva M."/>
            <person name="Roeseler W."/>
            <person name="Tian H."/>
            <person name="Witte H."/>
            <person name="Yang S.P."/>
            <person name="Wilson R.K."/>
            <person name="Sommer R.J."/>
        </authorList>
    </citation>
    <scope>NUCLEOTIDE SEQUENCE [LARGE SCALE GENOMIC DNA]</scope>
    <source>
        <strain evidence="2">PS312</strain>
    </source>
</reference>
<sequence length="121" mass="13210">MRSFLLLFLHSHLFHEAISSACFTLSPWKNVRSLVGMLDSCSTTADCENECLTNSQCDAYVFSTRCALFGVDSGKPQCIQSGANYWQRLPSCGGAKPASTVTPASTTTTKASSEIFVYFFI</sequence>
<reference evidence="1" key="2">
    <citation type="submission" date="2022-06" db="UniProtKB">
        <authorList>
            <consortium name="EnsemblMetazoa"/>
        </authorList>
    </citation>
    <scope>IDENTIFICATION</scope>
    <source>
        <strain evidence="1">PS312</strain>
    </source>
</reference>
<evidence type="ECO:0000313" key="1">
    <source>
        <dbReference type="EnsemblMetazoa" id="PPA40719.1"/>
    </source>
</evidence>
<dbReference type="AlphaFoldDB" id="A0A2A6C2I9"/>
<protein>
    <submittedName>
        <fullName evidence="1">Apple domain-containing protein</fullName>
    </submittedName>
</protein>
<dbReference type="PROSITE" id="PS50948">
    <property type="entry name" value="PAN"/>
    <property type="match status" value="1"/>
</dbReference>
<keyword evidence="2" id="KW-1185">Reference proteome</keyword>
<dbReference type="EnsemblMetazoa" id="PPA40719.1">
    <property type="protein sequence ID" value="PPA40719.1"/>
    <property type="gene ID" value="WBGene00279088"/>
</dbReference>
<accession>A0A2A6C2I9</accession>
<evidence type="ECO:0000313" key="2">
    <source>
        <dbReference type="Proteomes" id="UP000005239"/>
    </source>
</evidence>
<dbReference type="InterPro" id="IPR003609">
    <property type="entry name" value="Pan_app"/>
</dbReference>
<dbReference type="Proteomes" id="UP000005239">
    <property type="component" value="Unassembled WGS sequence"/>
</dbReference>
<accession>A0A8R1YY09</accession>